<sequence>MTTPDNPSDVWRPHVTVACVVTDRDRYLMVEEEVNGCVAYNQPAGHLDDHESLLQAAVRETREETGWTVALTHLVGVHQWRSQEHGEVIVRFTFAAKPLNHDPQQALDAGVRRALWLTRQEIAALGGRLRSPMVLLSIDEWLAGQRLPLSVVTSLMPEGAAP</sequence>
<dbReference type="EMBL" id="RYYV01000023">
    <property type="protein sequence ID" value="RUL70473.1"/>
    <property type="molecule type" value="Genomic_DNA"/>
</dbReference>
<gene>
    <name evidence="6" type="primary">nudJ</name>
    <name evidence="8" type="ORF">EKH80_20660</name>
</gene>
<dbReference type="GO" id="GO:0004787">
    <property type="term" value="F:thiamine diphosphate phosphatase activity"/>
    <property type="evidence" value="ECO:0007669"/>
    <property type="project" value="InterPro"/>
</dbReference>
<comment type="similarity">
    <text evidence="2 6">Belongs to the Nudix hydrolase family. NudJ subfamily.</text>
</comment>
<proteinExistence type="inferred from homology"/>
<dbReference type="GO" id="GO:0017111">
    <property type="term" value="F:ribonucleoside triphosphate phosphatase activity"/>
    <property type="evidence" value="ECO:0007669"/>
    <property type="project" value="InterPro"/>
</dbReference>
<protein>
    <recommendedName>
        <fullName evidence="4 6">Phosphatase NudJ</fullName>
        <ecNumber evidence="6">3.6.1.-</ecNumber>
    </recommendedName>
</protein>
<dbReference type="Pfam" id="PF00293">
    <property type="entry name" value="NUDIX"/>
    <property type="match status" value="1"/>
</dbReference>
<dbReference type="GO" id="GO:0017110">
    <property type="term" value="F:nucleoside diphosphate phosphatase activity"/>
    <property type="evidence" value="ECO:0007669"/>
    <property type="project" value="InterPro"/>
</dbReference>
<evidence type="ECO:0000256" key="3">
    <source>
        <dbReference type="ARBA" id="ARBA00011245"/>
    </source>
</evidence>
<dbReference type="Gene3D" id="3.90.79.10">
    <property type="entry name" value="Nucleoside Triphosphate Pyrophosphohydrolase"/>
    <property type="match status" value="1"/>
</dbReference>
<evidence type="ECO:0000256" key="1">
    <source>
        <dbReference type="ARBA" id="ARBA00001946"/>
    </source>
</evidence>
<dbReference type="AlphaFoldDB" id="A0A3S0PJ67"/>
<evidence type="ECO:0000259" key="7">
    <source>
        <dbReference type="PROSITE" id="PS51462"/>
    </source>
</evidence>
<dbReference type="PANTHER" id="PTHR43222:SF11">
    <property type="entry name" value="PHOSPHATASE NUDJ"/>
    <property type="match status" value="1"/>
</dbReference>
<dbReference type="InterPro" id="IPR020084">
    <property type="entry name" value="NUDIX_hydrolase_CS"/>
</dbReference>
<evidence type="ECO:0000256" key="6">
    <source>
        <dbReference type="RuleBase" id="RU364043"/>
    </source>
</evidence>
<keyword evidence="6" id="KW-0460">Magnesium</keyword>
<evidence type="ECO:0000313" key="9">
    <source>
        <dbReference type="Proteomes" id="UP000274358"/>
    </source>
</evidence>
<comment type="caution">
    <text evidence="8">The sequence shown here is derived from an EMBL/GenBank/DDBJ whole genome shotgun (WGS) entry which is preliminary data.</text>
</comment>
<dbReference type="InterPro" id="IPR033713">
    <property type="entry name" value="NudJ"/>
</dbReference>
<keyword evidence="5 6" id="KW-0378">Hydrolase</keyword>
<comment type="subunit">
    <text evidence="3 6">Monomer.</text>
</comment>
<evidence type="ECO:0000256" key="5">
    <source>
        <dbReference type="ARBA" id="ARBA00022801"/>
    </source>
</evidence>
<comment type="cofactor">
    <cofactor evidence="1 6">
        <name>Mg(2+)</name>
        <dbReference type="ChEBI" id="CHEBI:18420"/>
    </cofactor>
</comment>
<dbReference type="CDD" id="cd03675">
    <property type="entry name" value="NUDIX_Hydrolase"/>
    <property type="match status" value="1"/>
</dbReference>
<accession>A0A3S0PJ67</accession>
<dbReference type="PANTHER" id="PTHR43222">
    <property type="entry name" value="NUDIX HYDROLASE 23"/>
    <property type="match status" value="1"/>
</dbReference>
<dbReference type="InterPro" id="IPR000086">
    <property type="entry name" value="NUDIX_hydrolase_dom"/>
</dbReference>
<reference evidence="8 9" key="1">
    <citation type="submission" date="2018-12" db="EMBL/GenBank/DDBJ databases">
        <title>Dyella dinghuensis sp. nov. DHOA06 and Dyella choica sp. nov. 4M-K27, isolated from forest soil.</title>
        <authorList>
            <person name="Qiu L.-H."/>
            <person name="Gao Z.-H."/>
        </authorList>
    </citation>
    <scope>NUCLEOTIDE SEQUENCE [LARGE SCALE GENOMIC DNA]</scope>
    <source>
        <strain evidence="8 9">4M-K27</strain>
    </source>
</reference>
<dbReference type="InterPro" id="IPR015797">
    <property type="entry name" value="NUDIX_hydrolase-like_dom_sf"/>
</dbReference>
<dbReference type="OrthoDB" id="8594221at2"/>
<dbReference type="EC" id="3.6.1.-" evidence="6"/>
<evidence type="ECO:0000313" key="8">
    <source>
        <dbReference type="EMBL" id="RUL70473.1"/>
    </source>
</evidence>
<dbReference type="SUPFAM" id="SSF55811">
    <property type="entry name" value="Nudix"/>
    <property type="match status" value="1"/>
</dbReference>
<organism evidence="8 9">
    <name type="scientific">Dyella choica</name>
    <dbReference type="NCBI Taxonomy" id="1927959"/>
    <lineage>
        <taxon>Bacteria</taxon>
        <taxon>Pseudomonadati</taxon>
        <taxon>Pseudomonadota</taxon>
        <taxon>Gammaproteobacteria</taxon>
        <taxon>Lysobacterales</taxon>
        <taxon>Rhodanobacteraceae</taxon>
        <taxon>Dyella</taxon>
    </lineage>
</organism>
<name>A0A3S0PJ67_9GAMM</name>
<keyword evidence="9" id="KW-1185">Reference proteome</keyword>
<dbReference type="Proteomes" id="UP000274358">
    <property type="component" value="Unassembled WGS sequence"/>
</dbReference>
<dbReference type="PROSITE" id="PS51462">
    <property type="entry name" value="NUDIX"/>
    <property type="match status" value="1"/>
</dbReference>
<evidence type="ECO:0000256" key="4">
    <source>
        <dbReference type="ARBA" id="ARBA00015552"/>
    </source>
</evidence>
<dbReference type="RefSeq" id="WP_126686691.1">
    <property type="nucleotide sequence ID" value="NZ_RYYV01000023.1"/>
</dbReference>
<feature type="domain" description="Nudix hydrolase" evidence="7">
    <location>
        <begin position="12"/>
        <end position="142"/>
    </location>
</feature>
<evidence type="ECO:0000256" key="2">
    <source>
        <dbReference type="ARBA" id="ARBA00007608"/>
    </source>
</evidence>
<dbReference type="PROSITE" id="PS00893">
    <property type="entry name" value="NUDIX_BOX"/>
    <property type="match status" value="1"/>
</dbReference>